<proteinExistence type="predicted"/>
<dbReference type="AlphaFoldDB" id="A0A0B7AZF8"/>
<dbReference type="EMBL" id="HACG01038415">
    <property type="protein sequence ID" value="CEK85280.1"/>
    <property type="molecule type" value="Transcribed_RNA"/>
</dbReference>
<evidence type="ECO:0000313" key="1">
    <source>
        <dbReference type="EMBL" id="CEK85280.1"/>
    </source>
</evidence>
<sequence length="53" mass="6264">RKEEEEEGSTCKSLQEVILIRCQSEYIHQHNQVISSHNDQQLHNTLMHLTFSN</sequence>
<name>A0A0B7AZF8_9EUPU</name>
<gene>
    <name evidence="1" type="primary">ORF147262</name>
</gene>
<reference evidence="1" key="1">
    <citation type="submission" date="2014-12" db="EMBL/GenBank/DDBJ databases">
        <title>Insight into the proteome of Arion vulgaris.</title>
        <authorList>
            <person name="Aradska J."/>
            <person name="Bulat T."/>
            <person name="Smidak R."/>
            <person name="Sarate P."/>
            <person name="Gangsoo J."/>
            <person name="Sialana F."/>
            <person name="Bilban M."/>
            <person name="Lubec G."/>
        </authorList>
    </citation>
    <scope>NUCLEOTIDE SEQUENCE</scope>
    <source>
        <tissue evidence="1">Skin</tissue>
    </source>
</reference>
<organism evidence="1">
    <name type="scientific">Arion vulgaris</name>
    <dbReference type="NCBI Taxonomy" id="1028688"/>
    <lineage>
        <taxon>Eukaryota</taxon>
        <taxon>Metazoa</taxon>
        <taxon>Spiralia</taxon>
        <taxon>Lophotrochozoa</taxon>
        <taxon>Mollusca</taxon>
        <taxon>Gastropoda</taxon>
        <taxon>Heterobranchia</taxon>
        <taxon>Euthyneura</taxon>
        <taxon>Panpulmonata</taxon>
        <taxon>Eupulmonata</taxon>
        <taxon>Stylommatophora</taxon>
        <taxon>Helicina</taxon>
        <taxon>Arionoidea</taxon>
        <taxon>Arionidae</taxon>
        <taxon>Arion</taxon>
    </lineage>
</organism>
<protein>
    <submittedName>
        <fullName evidence="1">Uncharacterized protein</fullName>
    </submittedName>
</protein>
<feature type="non-terminal residue" evidence="1">
    <location>
        <position position="1"/>
    </location>
</feature>
<accession>A0A0B7AZF8</accession>